<proteinExistence type="predicted"/>
<reference evidence="1 2" key="2">
    <citation type="journal article" date="2022" name="Mol. Ecol. Resour.">
        <title>The genomes of chicory, endive, great burdock and yacon provide insights into Asteraceae paleo-polyploidization history and plant inulin production.</title>
        <authorList>
            <person name="Fan W."/>
            <person name="Wang S."/>
            <person name="Wang H."/>
            <person name="Wang A."/>
            <person name="Jiang F."/>
            <person name="Liu H."/>
            <person name="Zhao H."/>
            <person name="Xu D."/>
            <person name="Zhang Y."/>
        </authorList>
    </citation>
    <scope>NUCLEOTIDE SEQUENCE [LARGE SCALE GENOMIC DNA]</scope>
    <source>
        <strain evidence="2">cv. Yunnan</strain>
        <tissue evidence="1">Leaves</tissue>
    </source>
</reference>
<name>A0ACB8YNF6_9ASTR</name>
<evidence type="ECO:0000313" key="1">
    <source>
        <dbReference type="EMBL" id="KAI3687020.1"/>
    </source>
</evidence>
<keyword evidence="2" id="KW-1185">Reference proteome</keyword>
<reference evidence="2" key="1">
    <citation type="journal article" date="2022" name="Mol. Ecol. Resour.">
        <title>The genomes of chicory, endive, great burdock and yacon provide insights into Asteraceae palaeo-polyploidization history and plant inulin production.</title>
        <authorList>
            <person name="Fan W."/>
            <person name="Wang S."/>
            <person name="Wang H."/>
            <person name="Wang A."/>
            <person name="Jiang F."/>
            <person name="Liu H."/>
            <person name="Zhao H."/>
            <person name="Xu D."/>
            <person name="Zhang Y."/>
        </authorList>
    </citation>
    <scope>NUCLEOTIDE SEQUENCE [LARGE SCALE GENOMIC DNA]</scope>
    <source>
        <strain evidence="2">cv. Yunnan</strain>
    </source>
</reference>
<dbReference type="Proteomes" id="UP001056120">
    <property type="component" value="Linkage Group LG27"/>
</dbReference>
<evidence type="ECO:0000313" key="2">
    <source>
        <dbReference type="Proteomes" id="UP001056120"/>
    </source>
</evidence>
<gene>
    <name evidence="1" type="ORF">L1987_80710</name>
</gene>
<protein>
    <submittedName>
        <fullName evidence="1">Uncharacterized protein</fullName>
    </submittedName>
</protein>
<comment type="caution">
    <text evidence="1">The sequence shown here is derived from an EMBL/GenBank/DDBJ whole genome shotgun (WGS) entry which is preliminary data.</text>
</comment>
<sequence length="118" mass="13392">MKQDKAITEECIPPPEFHTLRDDMDDDDDDDGDGDGDDDDDEDDESIDNGDGLGIIYVDEHLDDHGNENEVLKIEERRKLEKSERNHPTQPTIGDVVVFFLSLKHLALNPPWLEFASS</sequence>
<dbReference type="EMBL" id="CM042044">
    <property type="protein sequence ID" value="KAI3687020.1"/>
    <property type="molecule type" value="Genomic_DNA"/>
</dbReference>
<accession>A0ACB8YNF6</accession>
<organism evidence="1 2">
    <name type="scientific">Smallanthus sonchifolius</name>
    <dbReference type="NCBI Taxonomy" id="185202"/>
    <lineage>
        <taxon>Eukaryota</taxon>
        <taxon>Viridiplantae</taxon>
        <taxon>Streptophyta</taxon>
        <taxon>Embryophyta</taxon>
        <taxon>Tracheophyta</taxon>
        <taxon>Spermatophyta</taxon>
        <taxon>Magnoliopsida</taxon>
        <taxon>eudicotyledons</taxon>
        <taxon>Gunneridae</taxon>
        <taxon>Pentapetalae</taxon>
        <taxon>asterids</taxon>
        <taxon>campanulids</taxon>
        <taxon>Asterales</taxon>
        <taxon>Asteraceae</taxon>
        <taxon>Asteroideae</taxon>
        <taxon>Heliantheae alliance</taxon>
        <taxon>Millerieae</taxon>
        <taxon>Smallanthus</taxon>
    </lineage>
</organism>